<reference evidence="2" key="1">
    <citation type="journal article" date="2023" name="G3 (Bethesda)">
        <title>Whole genome assemblies of Zophobas morio and Tenebrio molitor.</title>
        <authorList>
            <person name="Kaur S."/>
            <person name="Stinson S.A."/>
            <person name="diCenzo G.C."/>
        </authorList>
    </citation>
    <scope>NUCLEOTIDE SEQUENCE</scope>
    <source>
        <strain evidence="2">QUZm001</strain>
    </source>
</reference>
<comment type="caution">
    <text evidence="2">The sequence shown here is derived from an EMBL/GenBank/DDBJ whole genome shotgun (WGS) entry which is preliminary data.</text>
</comment>
<dbReference type="Proteomes" id="UP001168821">
    <property type="component" value="Unassembled WGS sequence"/>
</dbReference>
<keyword evidence="1" id="KW-1133">Transmembrane helix</keyword>
<sequence length="144" mass="15990">MCRQLNILCRDVDHRATDVSRDDSKLLIWILSPGTKIVRLTSIPRFACRGLGTWGDFPCLVPVYVTLRSLFSLLATLCVLFALPASSVSARITAFAKYLLGFSTHCYIEQERGNLWVVQVNLTHAGANLLDTQFIASIVGRDGF</sequence>
<keyword evidence="1" id="KW-0812">Transmembrane</keyword>
<accession>A0AA38HZA6</accession>
<evidence type="ECO:0000256" key="1">
    <source>
        <dbReference type="SAM" id="Phobius"/>
    </source>
</evidence>
<organism evidence="2 3">
    <name type="scientific">Zophobas morio</name>
    <dbReference type="NCBI Taxonomy" id="2755281"/>
    <lineage>
        <taxon>Eukaryota</taxon>
        <taxon>Metazoa</taxon>
        <taxon>Ecdysozoa</taxon>
        <taxon>Arthropoda</taxon>
        <taxon>Hexapoda</taxon>
        <taxon>Insecta</taxon>
        <taxon>Pterygota</taxon>
        <taxon>Neoptera</taxon>
        <taxon>Endopterygota</taxon>
        <taxon>Coleoptera</taxon>
        <taxon>Polyphaga</taxon>
        <taxon>Cucujiformia</taxon>
        <taxon>Tenebrionidae</taxon>
        <taxon>Zophobas</taxon>
    </lineage>
</organism>
<evidence type="ECO:0000313" key="2">
    <source>
        <dbReference type="EMBL" id="KAJ3647383.1"/>
    </source>
</evidence>
<keyword evidence="1" id="KW-0472">Membrane</keyword>
<keyword evidence="3" id="KW-1185">Reference proteome</keyword>
<dbReference type="AlphaFoldDB" id="A0AA38HZA6"/>
<evidence type="ECO:0000313" key="3">
    <source>
        <dbReference type="Proteomes" id="UP001168821"/>
    </source>
</evidence>
<proteinExistence type="predicted"/>
<gene>
    <name evidence="2" type="ORF">Zmor_019262</name>
</gene>
<protein>
    <submittedName>
        <fullName evidence="2">Uncharacterized protein</fullName>
    </submittedName>
</protein>
<name>A0AA38HZA6_9CUCU</name>
<feature type="transmembrane region" description="Helical" evidence="1">
    <location>
        <begin position="61"/>
        <end position="83"/>
    </location>
</feature>
<dbReference type="EMBL" id="JALNTZ010000006">
    <property type="protein sequence ID" value="KAJ3647383.1"/>
    <property type="molecule type" value="Genomic_DNA"/>
</dbReference>